<dbReference type="RefSeq" id="WP_191189209.1">
    <property type="nucleotide sequence ID" value="NZ_JACWMY010000005.1"/>
</dbReference>
<accession>A0ABR7WQE8</accession>
<dbReference type="Gene3D" id="1.10.10.10">
    <property type="entry name" value="Winged helix-like DNA-binding domain superfamily/Winged helix DNA-binding domain"/>
    <property type="match status" value="1"/>
</dbReference>
<dbReference type="EMBL" id="JACWMY010000005">
    <property type="protein sequence ID" value="MBD1364550.1"/>
    <property type="molecule type" value="Genomic_DNA"/>
</dbReference>
<sequence length="126" mass="14607">MGEEEFATEFSKQEVQIADFMRAMAHPARIAIMIRLAKFNTCLKKDVVPNIPVQNSSLKKHLLALEYAGLIKGMTSVHHADYCINWEAFGEFARTFKAFFDEFDFKNVQQNCQARKGRRKRIFNNT</sequence>
<proteinExistence type="predicted"/>
<comment type="caution">
    <text evidence="1">The sequence shown here is derived from an EMBL/GenBank/DDBJ whole genome shotgun (WGS) entry which is preliminary data.</text>
</comment>
<dbReference type="InterPro" id="IPR036388">
    <property type="entry name" value="WH-like_DNA-bd_sf"/>
</dbReference>
<keyword evidence="2" id="KW-1185">Reference proteome</keyword>
<name>A0ABR7WQE8_9SPHI</name>
<dbReference type="SUPFAM" id="SSF46785">
    <property type="entry name" value="Winged helix' DNA-binding domain"/>
    <property type="match status" value="1"/>
</dbReference>
<organism evidence="1 2">
    <name type="scientific">Mucilaginibacter pankratovii</name>
    <dbReference type="NCBI Taxonomy" id="2772110"/>
    <lineage>
        <taxon>Bacteria</taxon>
        <taxon>Pseudomonadati</taxon>
        <taxon>Bacteroidota</taxon>
        <taxon>Sphingobacteriia</taxon>
        <taxon>Sphingobacteriales</taxon>
        <taxon>Sphingobacteriaceae</taxon>
        <taxon>Mucilaginibacter</taxon>
    </lineage>
</organism>
<protein>
    <submittedName>
        <fullName evidence="1">ArsR family transcriptional regulator</fullName>
    </submittedName>
</protein>
<dbReference type="InterPro" id="IPR036390">
    <property type="entry name" value="WH_DNA-bd_sf"/>
</dbReference>
<dbReference type="Proteomes" id="UP000606600">
    <property type="component" value="Unassembled WGS sequence"/>
</dbReference>
<evidence type="ECO:0000313" key="2">
    <source>
        <dbReference type="Proteomes" id="UP000606600"/>
    </source>
</evidence>
<reference evidence="1 2" key="1">
    <citation type="submission" date="2020-09" db="EMBL/GenBank/DDBJ databases">
        <title>Novel species of Mucilaginibacter isolated from a glacier on the Tibetan Plateau.</title>
        <authorList>
            <person name="Liu Q."/>
            <person name="Xin Y.-H."/>
        </authorList>
    </citation>
    <scope>NUCLEOTIDE SEQUENCE [LARGE SCALE GENOMIC DNA]</scope>
    <source>
        <strain evidence="1 2">ZT4R22</strain>
    </source>
</reference>
<gene>
    <name evidence="1" type="ORF">IDJ77_12090</name>
</gene>
<evidence type="ECO:0000313" key="1">
    <source>
        <dbReference type="EMBL" id="MBD1364550.1"/>
    </source>
</evidence>